<keyword evidence="3" id="KW-1185">Reference proteome</keyword>
<evidence type="ECO:0000313" key="2">
    <source>
        <dbReference type="EMBL" id="CAH1999069.1"/>
    </source>
</evidence>
<dbReference type="AlphaFoldDB" id="A0A9P0LP46"/>
<dbReference type="Proteomes" id="UP001152888">
    <property type="component" value="Unassembled WGS sequence"/>
</dbReference>
<feature type="compositionally biased region" description="Low complexity" evidence="1">
    <location>
        <begin position="13"/>
        <end position="22"/>
    </location>
</feature>
<reference evidence="2" key="1">
    <citation type="submission" date="2022-03" db="EMBL/GenBank/DDBJ databases">
        <authorList>
            <person name="Sayadi A."/>
        </authorList>
    </citation>
    <scope>NUCLEOTIDE SEQUENCE</scope>
</reference>
<evidence type="ECO:0000313" key="3">
    <source>
        <dbReference type="Proteomes" id="UP001152888"/>
    </source>
</evidence>
<name>A0A9P0LP46_ACAOB</name>
<comment type="caution">
    <text evidence="2">The sequence shown here is derived from an EMBL/GenBank/DDBJ whole genome shotgun (WGS) entry which is preliminary data.</text>
</comment>
<accession>A0A9P0LP46</accession>
<gene>
    <name evidence="2" type="ORF">ACAOBT_LOCUS24776</name>
</gene>
<protein>
    <submittedName>
        <fullName evidence="2">Uncharacterized protein</fullName>
    </submittedName>
</protein>
<evidence type="ECO:0000256" key="1">
    <source>
        <dbReference type="SAM" id="MobiDB-lite"/>
    </source>
</evidence>
<organism evidence="2 3">
    <name type="scientific">Acanthoscelides obtectus</name>
    <name type="common">Bean weevil</name>
    <name type="synonym">Bruchus obtectus</name>
    <dbReference type="NCBI Taxonomy" id="200917"/>
    <lineage>
        <taxon>Eukaryota</taxon>
        <taxon>Metazoa</taxon>
        <taxon>Ecdysozoa</taxon>
        <taxon>Arthropoda</taxon>
        <taxon>Hexapoda</taxon>
        <taxon>Insecta</taxon>
        <taxon>Pterygota</taxon>
        <taxon>Neoptera</taxon>
        <taxon>Endopterygota</taxon>
        <taxon>Coleoptera</taxon>
        <taxon>Polyphaga</taxon>
        <taxon>Cucujiformia</taxon>
        <taxon>Chrysomeloidea</taxon>
        <taxon>Chrysomelidae</taxon>
        <taxon>Bruchinae</taxon>
        <taxon>Bruchini</taxon>
        <taxon>Acanthoscelides</taxon>
    </lineage>
</organism>
<sequence>MRKIKEQQKKLKNLSNKNWKFS</sequence>
<proteinExistence type="predicted"/>
<feature type="region of interest" description="Disordered" evidence="1">
    <location>
        <begin position="1"/>
        <end position="22"/>
    </location>
</feature>
<dbReference type="EMBL" id="CAKOFQ010007352">
    <property type="protein sequence ID" value="CAH1999069.1"/>
    <property type="molecule type" value="Genomic_DNA"/>
</dbReference>